<gene>
    <name evidence="4" type="ORF">TRAPUB_4813</name>
</gene>
<organism evidence="4 5">
    <name type="scientific">Trametes pubescens</name>
    <name type="common">White-rot fungus</name>
    <dbReference type="NCBI Taxonomy" id="154538"/>
    <lineage>
        <taxon>Eukaryota</taxon>
        <taxon>Fungi</taxon>
        <taxon>Dikarya</taxon>
        <taxon>Basidiomycota</taxon>
        <taxon>Agaricomycotina</taxon>
        <taxon>Agaricomycetes</taxon>
        <taxon>Polyporales</taxon>
        <taxon>Polyporaceae</taxon>
        <taxon>Trametes</taxon>
    </lineage>
</organism>
<feature type="compositionally biased region" description="Low complexity" evidence="1">
    <location>
        <begin position="271"/>
        <end position="304"/>
    </location>
</feature>
<dbReference type="OrthoDB" id="2758521at2759"/>
<evidence type="ECO:0000256" key="2">
    <source>
        <dbReference type="SAM" id="Phobius"/>
    </source>
</evidence>
<evidence type="ECO:0000256" key="3">
    <source>
        <dbReference type="SAM" id="SignalP"/>
    </source>
</evidence>
<feature type="signal peptide" evidence="3">
    <location>
        <begin position="1"/>
        <end position="22"/>
    </location>
</feature>
<keyword evidence="5" id="KW-1185">Reference proteome</keyword>
<feature type="region of interest" description="Disordered" evidence="1">
    <location>
        <begin position="333"/>
        <end position="360"/>
    </location>
</feature>
<evidence type="ECO:0000256" key="1">
    <source>
        <dbReference type="SAM" id="MobiDB-lite"/>
    </source>
</evidence>
<dbReference type="AlphaFoldDB" id="A0A1M2VAK0"/>
<comment type="caution">
    <text evidence="4">The sequence shown here is derived from an EMBL/GenBank/DDBJ whole genome shotgun (WGS) entry which is preliminary data.</text>
</comment>
<dbReference type="Proteomes" id="UP000184267">
    <property type="component" value="Unassembled WGS sequence"/>
</dbReference>
<feature type="compositionally biased region" description="Polar residues" evidence="1">
    <location>
        <begin position="243"/>
        <end position="270"/>
    </location>
</feature>
<sequence length="539" mass="55496">MRFVAWHRQTLFLAACALGVLSLDAFVDDTDLSIVYAPANQWVQGATCGSSCAIQPDAPSVHDGTWHYATYDPTQDVTPPSITYKFTATTIAVRNILPPLVPTAPTSHVELAFELDGVDQPGFSYSPTGDSVFTYGGVVMSVGNLALEEHTLVISVPPGQAAVVLFDCFELTVPDPPSQAPALPSSSQSSSATSEATPSSTTTTSSQSSSHQATTTSSTTSTTSSLSGPSSTSQSSLHASAMAATSSGDGNGASNTQLLPGTSSAGAASNGTLAGTATTSPGSSGTSAPQSQSASSSDSSSVKSAAIGGAVGGGALLIVLLAAFCVLRVRRARRHRTSVGNEAPSRDWETTGGADDSPAQIEQFPYRDVGPTVVHRLRLQGSPAAEDPFADGSDYVGLLAPTTAPPGDMTTHRGVEMSGSNLFAGTAASLDARPPSPMRGSPPHRPASLHRWNTGEKASMANNVAHASPRPPLVSVRSDSETASLVHTESSSQALVDSSPGLGEQLVEQLVALREEVAQMRQHREEAVLLEAPPRYDEA</sequence>
<evidence type="ECO:0000313" key="4">
    <source>
        <dbReference type="EMBL" id="OJT04543.1"/>
    </source>
</evidence>
<reference evidence="4 5" key="1">
    <citation type="submission" date="2016-10" db="EMBL/GenBank/DDBJ databases">
        <title>Genome sequence of the basidiomycete white-rot fungus Trametes pubescens.</title>
        <authorList>
            <person name="Makela M.R."/>
            <person name="Granchi Z."/>
            <person name="Peng M."/>
            <person name="De Vries R.P."/>
            <person name="Grigoriev I."/>
            <person name="Riley R."/>
            <person name="Hilden K."/>
        </authorList>
    </citation>
    <scope>NUCLEOTIDE SEQUENCE [LARGE SCALE GENOMIC DNA]</scope>
    <source>
        <strain evidence="4 5">FBCC735</strain>
    </source>
</reference>
<feature type="chain" id="PRO_5012047213" evidence="3">
    <location>
        <begin position="23"/>
        <end position="539"/>
    </location>
</feature>
<feature type="compositionally biased region" description="Polar residues" evidence="1">
    <location>
        <begin position="481"/>
        <end position="496"/>
    </location>
</feature>
<feature type="region of interest" description="Disordered" evidence="1">
    <location>
        <begin position="466"/>
        <end position="500"/>
    </location>
</feature>
<accession>A0A1M2VAK0</accession>
<feature type="region of interest" description="Disordered" evidence="1">
    <location>
        <begin position="176"/>
        <end position="304"/>
    </location>
</feature>
<keyword evidence="2" id="KW-1133">Transmembrane helix</keyword>
<protein>
    <submittedName>
        <fullName evidence="4">Uncharacterized protein</fullName>
    </submittedName>
</protein>
<keyword evidence="3" id="KW-0732">Signal</keyword>
<feature type="transmembrane region" description="Helical" evidence="2">
    <location>
        <begin position="305"/>
        <end position="327"/>
    </location>
</feature>
<feature type="compositionally biased region" description="Low complexity" evidence="1">
    <location>
        <begin position="180"/>
        <end position="240"/>
    </location>
</feature>
<name>A0A1M2VAK0_TRAPU</name>
<keyword evidence="2" id="KW-0472">Membrane</keyword>
<proteinExistence type="predicted"/>
<evidence type="ECO:0000313" key="5">
    <source>
        <dbReference type="Proteomes" id="UP000184267"/>
    </source>
</evidence>
<dbReference type="EMBL" id="MNAD01001539">
    <property type="protein sequence ID" value="OJT04543.1"/>
    <property type="molecule type" value="Genomic_DNA"/>
</dbReference>
<keyword evidence="2" id="KW-0812">Transmembrane</keyword>